<keyword evidence="2" id="KW-1185">Reference proteome</keyword>
<evidence type="ECO:0000313" key="1">
    <source>
        <dbReference type="EMBL" id="KAJ1364431.1"/>
    </source>
</evidence>
<organism evidence="1 2">
    <name type="scientific">Parelaphostrongylus tenuis</name>
    <name type="common">Meningeal worm</name>
    <dbReference type="NCBI Taxonomy" id="148309"/>
    <lineage>
        <taxon>Eukaryota</taxon>
        <taxon>Metazoa</taxon>
        <taxon>Ecdysozoa</taxon>
        <taxon>Nematoda</taxon>
        <taxon>Chromadorea</taxon>
        <taxon>Rhabditida</taxon>
        <taxon>Rhabditina</taxon>
        <taxon>Rhabditomorpha</taxon>
        <taxon>Strongyloidea</taxon>
        <taxon>Metastrongylidae</taxon>
        <taxon>Parelaphostrongylus</taxon>
    </lineage>
</organism>
<protein>
    <submittedName>
        <fullName evidence="1">Uncharacterized protein</fullName>
    </submittedName>
</protein>
<name>A0AAD5N7P2_PARTN</name>
<proteinExistence type="predicted"/>
<accession>A0AAD5N7P2</accession>
<sequence>MDESASDLPQFDVEVKMNDDLSSAIIGEDVSTIEPYKSSKTAIRQDIMDESAPDLPQFDVEVKMNDDLSSAIIGEDVSTIEPYKSSS</sequence>
<dbReference type="EMBL" id="JAHQIW010004978">
    <property type="protein sequence ID" value="KAJ1364431.1"/>
    <property type="molecule type" value="Genomic_DNA"/>
</dbReference>
<dbReference type="Proteomes" id="UP001196413">
    <property type="component" value="Unassembled WGS sequence"/>
</dbReference>
<gene>
    <name evidence="1" type="ORF">KIN20_024529</name>
</gene>
<comment type="caution">
    <text evidence="1">The sequence shown here is derived from an EMBL/GenBank/DDBJ whole genome shotgun (WGS) entry which is preliminary data.</text>
</comment>
<reference evidence="1" key="1">
    <citation type="submission" date="2021-06" db="EMBL/GenBank/DDBJ databases">
        <title>Parelaphostrongylus tenuis whole genome reference sequence.</title>
        <authorList>
            <person name="Garwood T.J."/>
            <person name="Larsen P.A."/>
            <person name="Fountain-Jones N.M."/>
            <person name="Garbe J.R."/>
            <person name="Macchietto M.G."/>
            <person name="Kania S.A."/>
            <person name="Gerhold R.W."/>
            <person name="Richards J.E."/>
            <person name="Wolf T.M."/>
        </authorList>
    </citation>
    <scope>NUCLEOTIDE SEQUENCE</scope>
    <source>
        <strain evidence="1">MNPRO001-30</strain>
        <tissue evidence="1">Meninges</tissue>
    </source>
</reference>
<evidence type="ECO:0000313" key="2">
    <source>
        <dbReference type="Proteomes" id="UP001196413"/>
    </source>
</evidence>
<dbReference type="AlphaFoldDB" id="A0AAD5N7P2"/>